<organism evidence="1 2">
    <name type="scientific">Streptomyces thermospinosisporus</name>
    <dbReference type="NCBI Taxonomy" id="161482"/>
    <lineage>
        <taxon>Bacteria</taxon>
        <taxon>Bacillati</taxon>
        <taxon>Actinomycetota</taxon>
        <taxon>Actinomycetes</taxon>
        <taxon>Kitasatosporales</taxon>
        <taxon>Streptomycetaceae</taxon>
        <taxon>Streptomyces</taxon>
    </lineage>
</organism>
<dbReference type="Proteomes" id="UP001500973">
    <property type="component" value="Unassembled WGS sequence"/>
</dbReference>
<evidence type="ECO:0000313" key="1">
    <source>
        <dbReference type="EMBL" id="GAA1431698.1"/>
    </source>
</evidence>
<dbReference type="EMBL" id="BAAAIZ010000090">
    <property type="protein sequence ID" value="GAA1431698.1"/>
    <property type="molecule type" value="Genomic_DNA"/>
</dbReference>
<keyword evidence="2" id="KW-1185">Reference proteome</keyword>
<gene>
    <name evidence="1" type="ORF">GCM10009601_51200</name>
</gene>
<comment type="caution">
    <text evidence="1">The sequence shown here is derived from an EMBL/GenBank/DDBJ whole genome shotgun (WGS) entry which is preliminary data.</text>
</comment>
<evidence type="ECO:0000313" key="2">
    <source>
        <dbReference type="Proteomes" id="UP001500973"/>
    </source>
</evidence>
<sequence>MGADGMEIARVAAWVPPLTAEEKRRASLYVAGMVARDAAEARLLLEALGLIEPRTTTTTSQGGLS</sequence>
<reference evidence="1 2" key="1">
    <citation type="journal article" date="2019" name="Int. J. Syst. Evol. Microbiol.">
        <title>The Global Catalogue of Microorganisms (GCM) 10K type strain sequencing project: providing services to taxonomists for standard genome sequencing and annotation.</title>
        <authorList>
            <consortium name="The Broad Institute Genomics Platform"/>
            <consortium name="The Broad Institute Genome Sequencing Center for Infectious Disease"/>
            <person name="Wu L."/>
            <person name="Ma J."/>
        </authorList>
    </citation>
    <scope>NUCLEOTIDE SEQUENCE [LARGE SCALE GENOMIC DNA]</scope>
    <source>
        <strain evidence="1 2">JCM 11756</strain>
    </source>
</reference>
<dbReference type="RefSeq" id="WP_344015501.1">
    <property type="nucleotide sequence ID" value="NZ_BAAAIZ010000090.1"/>
</dbReference>
<proteinExistence type="predicted"/>
<name>A0ABN1Z4L7_9ACTN</name>
<accession>A0ABN1Z4L7</accession>
<protein>
    <submittedName>
        <fullName evidence="1">Uncharacterized protein</fullName>
    </submittedName>
</protein>